<gene>
    <name evidence="1" type="ORF">CAMP_LOCUS4629</name>
</gene>
<evidence type="ECO:0000313" key="1">
    <source>
        <dbReference type="EMBL" id="CAI5441992.1"/>
    </source>
</evidence>
<dbReference type="OrthoDB" id="5788504at2759"/>
<keyword evidence="2" id="KW-1185">Reference proteome</keyword>
<organism evidence="1 2">
    <name type="scientific">Caenorhabditis angaria</name>
    <dbReference type="NCBI Taxonomy" id="860376"/>
    <lineage>
        <taxon>Eukaryota</taxon>
        <taxon>Metazoa</taxon>
        <taxon>Ecdysozoa</taxon>
        <taxon>Nematoda</taxon>
        <taxon>Chromadorea</taxon>
        <taxon>Rhabditida</taxon>
        <taxon>Rhabditina</taxon>
        <taxon>Rhabditomorpha</taxon>
        <taxon>Rhabditoidea</taxon>
        <taxon>Rhabditidae</taxon>
        <taxon>Peloderinae</taxon>
        <taxon>Caenorhabditis</taxon>
    </lineage>
</organism>
<dbReference type="AlphaFoldDB" id="A0A9P1I9R9"/>
<dbReference type="EMBL" id="CANHGI010000002">
    <property type="protein sequence ID" value="CAI5441992.1"/>
    <property type="molecule type" value="Genomic_DNA"/>
</dbReference>
<reference evidence="1" key="1">
    <citation type="submission" date="2022-11" db="EMBL/GenBank/DDBJ databases">
        <authorList>
            <person name="Kikuchi T."/>
        </authorList>
    </citation>
    <scope>NUCLEOTIDE SEQUENCE</scope>
    <source>
        <strain evidence="1">PS1010</strain>
    </source>
</reference>
<dbReference type="Proteomes" id="UP001152747">
    <property type="component" value="Unassembled WGS sequence"/>
</dbReference>
<comment type="caution">
    <text evidence="1">The sequence shown here is derived from an EMBL/GenBank/DDBJ whole genome shotgun (WGS) entry which is preliminary data.</text>
</comment>
<protein>
    <submittedName>
        <fullName evidence="1">Uncharacterized protein</fullName>
    </submittedName>
</protein>
<name>A0A9P1I9R9_9PELO</name>
<sequence>MQKILNKDEISAISQLILKAKNIDSKLVKAVMIKRNWVNCPILEVSGRMGPAEWRRKKVDSVEEIYNKPHVKIRCLNDETKDLDILLSNEAETLYTVEVKAILYGIIWALHNEMRQIQMKNTNEVVVKVANGVYKPSKEKLRFDLIQLFTTTKSAKNGLKMKLERIDETSARLKFAAKLQIEESQFFKKCHKEIENLKDKLKNES</sequence>
<proteinExistence type="predicted"/>
<evidence type="ECO:0000313" key="2">
    <source>
        <dbReference type="Proteomes" id="UP001152747"/>
    </source>
</evidence>
<accession>A0A9P1I9R9</accession>